<evidence type="ECO:0000313" key="8">
    <source>
        <dbReference type="EMBL" id="GED97701.1"/>
    </source>
</evidence>
<dbReference type="AlphaFoldDB" id="A0A7I9UY09"/>
<reference evidence="9" key="1">
    <citation type="submission" date="2019-06" db="EMBL/GenBank/DDBJ databases">
        <title>Gordonia isolated from sludge of a wastewater treatment plant.</title>
        <authorList>
            <person name="Tamura T."/>
            <person name="Aoyama K."/>
            <person name="Kang Y."/>
            <person name="Saito S."/>
            <person name="Akiyama N."/>
            <person name="Yazawa K."/>
            <person name="Gonoi T."/>
            <person name="Mikami Y."/>
        </authorList>
    </citation>
    <scope>NUCLEOTIDE SEQUENCE [LARGE SCALE GENOMIC DNA]</scope>
    <source>
        <strain evidence="9">NBRC 107697</strain>
    </source>
</reference>
<keyword evidence="1 6" id="KW-0409">Iron storage</keyword>
<dbReference type="Proteomes" id="UP000444980">
    <property type="component" value="Unassembled WGS sequence"/>
</dbReference>
<dbReference type="GO" id="GO:0004322">
    <property type="term" value="F:ferroxidase activity"/>
    <property type="evidence" value="ECO:0007669"/>
    <property type="project" value="TreeGrafter"/>
</dbReference>
<feature type="domain" description="Ferritin-like diiron" evidence="7">
    <location>
        <begin position="1"/>
        <end position="146"/>
    </location>
</feature>
<feature type="binding site" evidence="5">
    <location>
        <position position="95"/>
    </location>
    <ligand>
        <name>Fe cation</name>
        <dbReference type="ChEBI" id="CHEBI:24875"/>
        <label>1</label>
    </ligand>
</feature>
<feature type="binding site" evidence="5">
    <location>
        <position position="51"/>
    </location>
    <ligand>
        <name>Fe cation</name>
        <dbReference type="ChEBI" id="CHEBI:24875"/>
        <label>1</label>
    </ligand>
</feature>
<evidence type="ECO:0000259" key="7">
    <source>
        <dbReference type="PROSITE" id="PS50905"/>
    </source>
</evidence>
<comment type="caution">
    <text evidence="8">The sequence shown here is derived from an EMBL/GenBank/DDBJ whole genome shotgun (WGS) entry which is preliminary data.</text>
</comment>
<dbReference type="GO" id="GO:0005829">
    <property type="term" value="C:cytosol"/>
    <property type="evidence" value="ECO:0007669"/>
    <property type="project" value="TreeGrafter"/>
</dbReference>
<keyword evidence="9" id="KW-1185">Reference proteome</keyword>
<dbReference type="EMBL" id="BJOU01000001">
    <property type="protein sequence ID" value="GED97701.1"/>
    <property type="molecule type" value="Genomic_DNA"/>
</dbReference>
<feature type="binding site" evidence="5">
    <location>
        <position position="54"/>
    </location>
    <ligand>
        <name>Fe cation</name>
        <dbReference type="ChEBI" id="CHEBI:24875"/>
        <label>1</label>
    </ligand>
</feature>
<evidence type="ECO:0000313" key="9">
    <source>
        <dbReference type="Proteomes" id="UP000444980"/>
    </source>
</evidence>
<proteinExistence type="predicted"/>
<organism evidence="8 9">
    <name type="scientific">Gordonia crocea</name>
    <dbReference type="NCBI Taxonomy" id="589162"/>
    <lineage>
        <taxon>Bacteria</taxon>
        <taxon>Bacillati</taxon>
        <taxon>Actinomycetota</taxon>
        <taxon>Actinomycetes</taxon>
        <taxon>Mycobacteriales</taxon>
        <taxon>Gordoniaceae</taxon>
        <taxon>Gordonia</taxon>
    </lineage>
</organism>
<keyword evidence="3" id="KW-0560">Oxidoreductase</keyword>
<dbReference type="CDD" id="cd01055">
    <property type="entry name" value="Nonheme_Ferritin"/>
    <property type="match status" value="1"/>
</dbReference>
<dbReference type="InterPro" id="IPR012347">
    <property type="entry name" value="Ferritin-like"/>
</dbReference>
<dbReference type="InterPro" id="IPR001519">
    <property type="entry name" value="Ferritin"/>
</dbReference>
<keyword evidence="2 5" id="KW-0479">Metal-binding</keyword>
<dbReference type="GO" id="GO:0008198">
    <property type="term" value="F:ferrous iron binding"/>
    <property type="evidence" value="ECO:0007669"/>
    <property type="project" value="TreeGrafter"/>
</dbReference>
<dbReference type="RefSeq" id="WP_161926992.1">
    <property type="nucleotide sequence ID" value="NZ_BJOU01000001.1"/>
</dbReference>
<dbReference type="PANTHER" id="PTHR11431">
    <property type="entry name" value="FERRITIN"/>
    <property type="match status" value="1"/>
</dbReference>
<dbReference type="GO" id="GO:0008199">
    <property type="term" value="F:ferric iron binding"/>
    <property type="evidence" value="ECO:0007669"/>
    <property type="project" value="InterPro"/>
</dbReference>
<evidence type="ECO:0000256" key="2">
    <source>
        <dbReference type="ARBA" id="ARBA00022723"/>
    </source>
</evidence>
<dbReference type="PROSITE" id="PS50905">
    <property type="entry name" value="FERRITIN_LIKE"/>
    <property type="match status" value="1"/>
</dbReference>
<dbReference type="SUPFAM" id="SSF47240">
    <property type="entry name" value="Ferritin-like"/>
    <property type="match status" value="1"/>
</dbReference>
<name>A0A7I9UY09_9ACTN</name>
<gene>
    <name evidence="8" type="ORF">nbrc107697_17400</name>
</gene>
<feature type="binding site" evidence="5">
    <location>
        <position position="128"/>
    </location>
    <ligand>
        <name>Fe cation</name>
        <dbReference type="ChEBI" id="CHEBI:24875"/>
        <label>1</label>
    </ligand>
</feature>
<protein>
    <recommendedName>
        <fullName evidence="6">Ferritin</fullName>
    </recommendedName>
</protein>
<evidence type="ECO:0000256" key="3">
    <source>
        <dbReference type="ARBA" id="ARBA00023002"/>
    </source>
</evidence>
<dbReference type="GO" id="GO:0006879">
    <property type="term" value="P:intracellular iron ion homeostasis"/>
    <property type="evidence" value="ECO:0007669"/>
    <property type="project" value="UniProtKB-KW"/>
</dbReference>
<keyword evidence="4 5" id="KW-0408">Iron</keyword>
<evidence type="ECO:0000256" key="4">
    <source>
        <dbReference type="ARBA" id="ARBA00023004"/>
    </source>
</evidence>
<dbReference type="GO" id="GO:0006826">
    <property type="term" value="P:iron ion transport"/>
    <property type="evidence" value="ECO:0007669"/>
    <property type="project" value="InterPro"/>
</dbReference>
<dbReference type="Gene3D" id="1.20.1260.10">
    <property type="match status" value="1"/>
</dbReference>
<dbReference type="Pfam" id="PF00210">
    <property type="entry name" value="Ferritin"/>
    <property type="match status" value="1"/>
</dbReference>
<evidence type="ECO:0000256" key="5">
    <source>
        <dbReference type="PIRSR" id="PIRSR601519-1"/>
    </source>
</evidence>
<accession>A0A7I9UY09</accession>
<dbReference type="InterPro" id="IPR009078">
    <property type="entry name" value="Ferritin-like_SF"/>
</dbReference>
<dbReference type="InterPro" id="IPR009040">
    <property type="entry name" value="Ferritin-like_diiron"/>
</dbReference>
<sequence length="163" mass="18225">MKMTASLEKAFIKQITKEFESAMLYRQLAIELELMNLPGISKWLKSHADEELTHADKLIKHLTDRDNHPIIGDIKTPKVKVTSVTETFDVALEAEKDVSQAIRDLYSAANEANDIDSRSLLDWFVNEQIEEEATVSEILGRARLVNEDGSGVLRLDAELGASA</sequence>
<evidence type="ECO:0000256" key="6">
    <source>
        <dbReference type="RuleBase" id="RU361145"/>
    </source>
</evidence>
<dbReference type="PANTHER" id="PTHR11431:SF127">
    <property type="entry name" value="BACTERIAL NON-HEME FERRITIN"/>
    <property type="match status" value="1"/>
</dbReference>
<feature type="binding site" evidence="5">
    <location>
        <position position="18"/>
    </location>
    <ligand>
        <name>Fe cation</name>
        <dbReference type="ChEBI" id="CHEBI:24875"/>
        <label>1</label>
    </ligand>
</feature>
<dbReference type="InterPro" id="IPR041719">
    <property type="entry name" value="Ferritin_prok"/>
</dbReference>
<dbReference type="OrthoDB" id="9801481at2"/>
<evidence type="ECO:0000256" key="1">
    <source>
        <dbReference type="ARBA" id="ARBA00022434"/>
    </source>
</evidence>
<dbReference type="InterPro" id="IPR008331">
    <property type="entry name" value="Ferritin_DPS_dom"/>
</dbReference>